<keyword evidence="3" id="KW-0238">DNA-binding</keyword>
<reference evidence="8" key="1">
    <citation type="submission" date="2021-03" db="EMBL/GenBank/DDBJ databases">
        <authorList>
            <person name="Kim M.K."/>
        </authorList>
    </citation>
    <scope>NUCLEOTIDE SEQUENCE</scope>
    <source>
        <strain evidence="8">BT186</strain>
    </source>
</reference>
<keyword evidence="4" id="KW-0804">Transcription</keyword>
<evidence type="ECO:0000259" key="7">
    <source>
        <dbReference type="PROSITE" id="PS50110"/>
    </source>
</evidence>
<evidence type="ECO:0000256" key="4">
    <source>
        <dbReference type="ARBA" id="ARBA00023163"/>
    </source>
</evidence>
<dbReference type="InterPro" id="IPR039420">
    <property type="entry name" value="WalR-like"/>
</dbReference>
<dbReference type="InterPro" id="IPR058245">
    <property type="entry name" value="NreC/VraR/RcsB-like_REC"/>
</dbReference>
<evidence type="ECO:0000256" key="5">
    <source>
        <dbReference type="PROSITE-ProRule" id="PRU00169"/>
    </source>
</evidence>
<evidence type="ECO:0000256" key="2">
    <source>
        <dbReference type="ARBA" id="ARBA00023015"/>
    </source>
</evidence>
<dbReference type="PROSITE" id="PS00622">
    <property type="entry name" value="HTH_LUXR_1"/>
    <property type="match status" value="1"/>
</dbReference>
<dbReference type="GO" id="GO:0003677">
    <property type="term" value="F:DNA binding"/>
    <property type="evidence" value="ECO:0007669"/>
    <property type="project" value="UniProtKB-KW"/>
</dbReference>
<proteinExistence type="predicted"/>
<dbReference type="InterPro" id="IPR000792">
    <property type="entry name" value="Tscrpt_reg_LuxR_C"/>
</dbReference>
<dbReference type="SUPFAM" id="SSF52172">
    <property type="entry name" value="CheY-like"/>
    <property type="match status" value="1"/>
</dbReference>
<evidence type="ECO:0000259" key="6">
    <source>
        <dbReference type="PROSITE" id="PS50043"/>
    </source>
</evidence>
<dbReference type="SUPFAM" id="SSF46894">
    <property type="entry name" value="C-terminal effector domain of the bipartite response regulators"/>
    <property type="match status" value="1"/>
</dbReference>
<dbReference type="PANTHER" id="PTHR43214:SF41">
    <property type="entry name" value="NITRATE_NITRITE RESPONSE REGULATOR PROTEIN NARP"/>
    <property type="match status" value="1"/>
</dbReference>
<dbReference type="Pfam" id="PF00196">
    <property type="entry name" value="GerE"/>
    <property type="match status" value="1"/>
</dbReference>
<dbReference type="CDD" id="cd17535">
    <property type="entry name" value="REC_NarL-like"/>
    <property type="match status" value="1"/>
</dbReference>
<feature type="modified residue" description="4-aspartylphosphate" evidence="5">
    <location>
        <position position="58"/>
    </location>
</feature>
<organism evidence="8 9">
    <name type="scientific">Hymenobacter telluris</name>
    <dbReference type="NCBI Taxonomy" id="2816474"/>
    <lineage>
        <taxon>Bacteria</taxon>
        <taxon>Pseudomonadati</taxon>
        <taxon>Bacteroidota</taxon>
        <taxon>Cytophagia</taxon>
        <taxon>Cytophagales</taxon>
        <taxon>Hymenobacteraceae</taxon>
        <taxon>Hymenobacter</taxon>
    </lineage>
</organism>
<dbReference type="PRINTS" id="PR00038">
    <property type="entry name" value="HTHLUXR"/>
</dbReference>
<evidence type="ECO:0000313" key="9">
    <source>
        <dbReference type="Proteomes" id="UP000664144"/>
    </source>
</evidence>
<dbReference type="PROSITE" id="PS50110">
    <property type="entry name" value="RESPONSE_REGULATORY"/>
    <property type="match status" value="1"/>
</dbReference>
<evidence type="ECO:0000256" key="3">
    <source>
        <dbReference type="ARBA" id="ARBA00023125"/>
    </source>
</evidence>
<dbReference type="GO" id="GO:0000160">
    <property type="term" value="P:phosphorelay signal transduction system"/>
    <property type="evidence" value="ECO:0007669"/>
    <property type="project" value="InterPro"/>
</dbReference>
<gene>
    <name evidence="8" type="ORF">J0X19_04725</name>
</gene>
<dbReference type="InterPro" id="IPR036388">
    <property type="entry name" value="WH-like_DNA-bd_sf"/>
</dbReference>
<dbReference type="SMART" id="SM00448">
    <property type="entry name" value="REC"/>
    <property type="match status" value="1"/>
</dbReference>
<dbReference type="Gene3D" id="1.10.10.10">
    <property type="entry name" value="Winged helix-like DNA-binding domain superfamily/Winged helix DNA-binding domain"/>
    <property type="match status" value="1"/>
</dbReference>
<dbReference type="EMBL" id="JAFLQZ010000002">
    <property type="protein sequence ID" value="MBO0357238.1"/>
    <property type="molecule type" value="Genomic_DNA"/>
</dbReference>
<dbReference type="PANTHER" id="PTHR43214">
    <property type="entry name" value="TWO-COMPONENT RESPONSE REGULATOR"/>
    <property type="match status" value="1"/>
</dbReference>
<dbReference type="CDD" id="cd06170">
    <property type="entry name" value="LuxR_C_like"/>
    <property type="match status" value="1"/>
</dbReference>
<dbReference type="PROSITE" id="PS50043">
    <property type="entry name" value="HTH_LUXR_2"/>
    <property type="match status" value="1"/>
</dbReference>
<feature type="domain" description="Response regulatory" evidence="7">
    <location>
        <begin position="4"/>
        <end position="123"/>
    </location>
</feature>
<protein>
    <submittedName>
        <fullName evidence="8">Response regulator transcription factor</fullName>
    </submittedName>
</protein>
<evidence type="ECO:0000313" key="8">
    <source>
        <dbReference type="EMBL" id="MBO0357238.1"/>
    </source>
</evidence>
<dbReference type="InterPro" id="IPR001789">
    <property type="entry name" value="Sig_transdc_resp-reg_receiver"/>
</dbReference>
<dbReference type="SMART" id="SM00421">
    <property type="entry name" value="HTH_LUXR"/>
    <property type="match status" value="1"/>
</dbReference>
<name>A0A939JBX9_9BACT</name>
<dbReference type="InterPro" id="IPR016032">
    <property type="entry name" value="Sig_transdc_resp-reg_C-effctor"/>
</dbReference>
<dbReference type="InterPro" id="IPR011006">
    <property type="entry name" value="CheY-like_superfamily"/>
</dbReference>
<evidence type="ECO:0000256" key="1">
    <source>
        <dbReference type="ARBA" id="ARBA00022553"/>
    </source>
</evidence>
<sequence>MLCRLLILDDHLMLNQGLERLLNEQPDLQVLGQFGAGSELLAWLTQAGPAPADILLLDLHLPPPDGLTLLPQLRQQWPSLQVLVFSTDATPELMGRLAAAGASGFVSKAANADQLLLAIRAIYAGETAFPAYAAPAPNTKQVPRLSPREKEIVGLVRLGLTTSQIADKLSISELTVSTHRRNVMHKLELHNVAALVRFAHEKGL</sequence>
<dbReference type="Proteomes" id="UP000664144">
    <property type="component" value="Unassembled WGS sequence"/>
</dbReference>
<dbReference type="AlphaFoldDB" id="A0A939JBX9"/>
<accession>A0A939JBX9</accession>
<feature type="domain" description="HTH luxR-type" evidence="6">
    <location>
        <begin position="138"/>
        <end position="203"/>
    </location>
</feature>
<dbReference type="GO" id="GO:0006355">
    <property type="term" value="P:regulation of DNA-templated transcription"/>
    <property type="evidence" value="ECO:0007669"/>
    <property type="project" value="InterPro"/>
</dbReference>
<keyword evidence="1 5" id="KW-0597">Phosphoprotein</keyword>
<keyword evidence="9" id="KW-1185">Reference proteome</keyword>
<dbReference type="Pfam" id="PF00072">
    <property type="entry name" value="Response_reg"/>
    <property type="match status" value="1"/>
</dbReference>
<comment type="caution">
    <text evidence="8">The sequence shown here is derived from an EMBL/GenBank/DDBJ whole genome shotgun (WGS) entry which is preliminary data.</text>
</comment>
<dbReference type="Gene3D" id="3.40.50.2300">
    <property type="match status" value="1"/>
</dbReference>
<dbReference type="RefSeq" id="WP_206981780.1">
    <property type="nucleotide sequence ID" value="NZ_JAFLQZ010000002.1"/>
</dbReference>
<keyword evidence="2" id="KW-0805">Transcription regulation</keyword>